<feature type="region of interest" description="Disordered" evidence="1">
    <location>
        <begin position="1"/>
        <end position="54"/>
    </location>
</feature>
<evidence type="ECO:0000256" key="1">
    <source>
        <dbReference type="SAM" id="MobiDB-lite"/>
    </source>
</evidence>
<keyword evidence="3" id="KW-1185">Reference proteome</keyword>
<proteinExistence type="predicted"/>
<name>A0A4D6MRG4_VIGUN</name>
<evidence type="ECO:0000313" key="2">
    <source>
        <dbReference type="EMBL" id="QCE02475.1"/>
    </source>
</evidence>
<evidence type="ECO:0000313" key="3">
    <source>
        <dbReference type="Proteomes" id="UP000501690"/>
    </source>
</evidence>
<feature type="compositionally biased region" description="Basic residues" evidence="1">
    <location>
        <begin position="1"/>
        <end position="12"/>
    </location>
</feature>
<gene>
    <name evidence="2" type="ORF">DEO72_LG8g487</name>
</gene>
<feature type="compositionally biased region" description="Basic and acidic residues" evidence="1">
    <location>
        <begin position="13"/>
        <end position="25"/>
    </location>
</feature>
<reference evidence="2 3" key="1">
    <citation type="submission" date="2019-04" db="EMBL/GenBank/DDBJ databases">
        <title>An improved genome assembly and genetic linkage map for asparagus bean, Vigna unguiculata ssp. sesquipedialis.</title>
        <authorList>
            <person name="Xia Q."/>
            <person name="Zhang R."/>
            <person name="Dong Y."/>
        </authorList>
    </citation>
    <scope>NUCLEOTIDE SEQUENCE [LARGE SCALE GENOMIC DNA]</scope>
    <source>
        <tissue evidence="2">Leaf</tissue>
    </source>
</reference>
<dbReference type="Proteomes" id="UP000501690">
    <property type="component" value="Linkage Group LG8"/>
</dbReference>
<dbReference type="AlphaFoldDB" id="A0A4D6MRG4"/>
<dbReference type="EMBL" id="CP039352">
    <property type="protein sequence ID" value="QCE02475.1"/>
    <property type="molecule type" value="Genomic_DNA"/>
</dbReference>
<accession>A0A4D6MRG4</accession>
<organism evidence="2 3">
    <name type="scientific">Vigna unguiculata</name>
    <name type="common">Cowpea</name>
    <dbReference type="NCBI Taxonomy" id="3917"/>
    <lineage>
        <taxon>Eukaryota</taxon>
        <taxon>Viridiplantae</taxon>
        <taxon>Streptophyta</taxon>
        <taxon>Embryophyta</taxon>
        <taxon>Tracheophyta</taxon>
        <taxon>Spermatophyta</taxon>
        <taxon>Magnoliopsida</taxon>
        <taxon>eudicotyledons</taxon>
        <taxon>Gunneridae</taxon>
        <taxon>Pentapetalae</taxon>
        <taxon>rosids</taxon>
        <taxon>fabids</taxon>
        <taxon>Fabales</taxon>
        <taxon>Fabaceae</taxon>
        <taxon>Papilionoideae</taxon>
        <taxon>50 kb inversion clade</taxon>
        <taxon>NPAAA clade</taxon>
        <taxon>indigoferoid/millettioid clade</taxon>
        <taxon>Phaseoleae</taxon>
        <taxon>Vigna</taxon>
    </lineage>
</organism>
<feature type="compositionally biased region" description="Basic and acidic residues" evidence="1">
    <location>
        <begin position="35"/>
        <end position="54"/>
    </location>
</feature>
<sequence>MSSKKNKKKEKKKNLWRERSSPDTRRRAHFPAMENRIEFRSETEKEKNENRKIA</sequence>
<protein>
    <submittedName>
        <fullName evidence="2">Uncharacterized protein</fullName>
    </submittedName>
</protein>